<dbReference type="Pfam" id="PF14714">
    <property type="entry name" value="KH_dom-like"/>
    <property type="match status" value="1"/>
</dbReference>
<dbReference type="FunFam" id="3.30.300.20:FF:000004">
    <property type="entry name" value="GTPase Der"/>
    <property type="match status" value="1"/>
</dbReference>
<reference evidence="3" key="2">
    <citation type="submission" date="2025-08" db="UniProtKB">
        <authorList>
            <consortium name="Ensembl"/>
        </authorList>
    </citation>
    <scope>IDENTIFICATION</scope>
</reference>
<evidence type="ECO:0000313" key="3">
    <source>
        <dbReference type="Ensembl" id="ENSHHUP00000031335.1"/>
    </source>
</evidence>
<dbReference type="Ensembl" id="ENSHHUT00000032633.1">
    <property type="protein sequence ID" value="ENSHHUP00000031335.1"/>
    <property type="gene ID" value="ENSHHUG00000019918.1"/>
</dbReference>
<feature type="domain" description="GTPase Der C-terminal KH-domain-like" evidence="2">
    <location>
        <begin position="30"/>
        <end position="104"/>
    </location>
</feature>
<reference evidence="3" key="3">
    <citation type="submission" date="2025-09" db="UniProtKB">
        <authorList>
            <consortium name="Ensembl"/>
        </authorList>
    </citation>
    <scope>IDENTIFICATION</scope>
</reference>
<accession>A0A4W5M241</accession>
<dbReference type="AlphaFoldDB" id="A0A4W5M241"/>
<sequence>MFFVITKKVAYAGVVPPSYSVEAHNRWDLRVSTGRLNRWLAAMDRHHPPPTVKGKQLKVKYMTQVKARPPTFAVFVNRPEDVPETYRRFLLNQLRTEFDMTGVPAVRK</sequence>
<evidence type="ECO:0000313" key="4">
    <source>
        <dbReference type="Proteomes" id="UP000314982"/>
    </source>
</evidence>
<dbReference type="STRING" id="62062.ENSHHUP00000031335"/>
<protein>
    <recommendedName>
        <fullName evidence="2">GTPase Der C-terminal KH-domain-like domain-containing protein</fullName>
    </recommendedName>
</protein>
<evidence type="ECO:0000259" key="2">
    <source>
        <dbReference type="Pfam" id="PF14714"/>
    </source>
</evidence>
<dbReference type="PANTHER" id="PTHR43834">
    <property type="entry name" value="GTPASE DER"/>
    <property type="match status" value="1"/>
</dbReference>
<keyword evidence="1" id="KW-0547">Nucleotide-binding</keyword>
<keyword evidence="4" id="KW-1185">Reference proteome</keyword>
<organism evidence="3 4">
    <name type="scientific">Hucho hucho</name>
    <name type="common">huchen</name>
    <dbReference type="NCBI Taxonomy" id="62062"/>
    <lineage>
        <taxon>Eukaryota</taxon>
        <taxon>Metazoa</taxon>
        <taxon>Chordata</taxon>
        <taxon>Craniata</taxon>
        <taxon>Vertebrata</taxon>
        <taxon>Euteleostomi</taxon>
        <taxon>Actinopterygii</taxon>
        <taxon>Neopterygii</taxon>
        <taxon>Teleostei</taxon>
        <taxon>Protacanthopterygii</taxon>
        <taxon>Salmoniformes</taxon>
        <taxon>Salmonidae</taxon>
        <taxon>Salmoninae</taxon>
        <taxon>Hucho</taxon>
    </lineage>
</organism>
<dbReference type="Proteomes" id="UP000314982">
    <property type="component" value="Unassembled WGS sequence"/>
</dbReference>
<dbReference type="InterPro" id="IPR027417">
    <property type="entry name" value="P-loop_NTPase"/>
</dbReference>
<dbReference type="Gene3D" id="3.30.300.20">
    <property type="match status" value="1"/>
</dbReference>
<dbReference type="InterPro" id="IPR032859">
    <property type="entry name" value="KH_dom-like"/>
</dbReference>
<reference evidence="4" key="1">
    <citation type="submission" date="2018-06" db="EMBL/GenBank/DDBJ databases">
        <title>Genome assembly of Danube salmon.</title>
        <authorList>
            <person name="Macqueen D.J."/>
            <person name="Gundappa M.K."/>
        </authorList>
    </citation>
    <scope>NUCLEOTIDE SEQUENCE [LARGE SCALE GENOMIC DNA]</scope>
</reference>
<name>A0A4W5M241_9TELE</name>
<dbReference type="PANTHER" id="PTHR43834:SF6">
    <property type="entry name" value="GTPASE DER"/>
    <property type="match status" value="1"/>
</dbReference>
<dbReference type="SUPFAM" id="SSF52540">
    <property type="entry name" value="P-loop containing nucleoside triphosphate hydrolases"/>
    <property type="match status" value="1"/>
</dbReference>
<dbReference type="GO" id="GO:0000166">
    <property type="term" value="F:nucleotide binding"/>
    <property type="evidence" value="ECO:0007669"/>
    <property type="project" value="UniProtKB-KW"/>
</dbReference>
<proteinExistence type="predicted"/>
<dbReference type="InterPro" id="IPR015946">
    <property type="entry name" value="KH_dom-like_a/b"/>
</dbReference>
<evidence type="ECO:0000256" key="1">
    <source>
        <dbReference type="ARBA" id="ARBA00022741"/>
    </source>
</evidence>